<keyword evidence="2" id="KW-1185">Reference proteome</keyword>
<dbReference type="EMBL" id="JBBNAG010000010">
    <property type="protein sequence ID" value="KAK9100761.1"/>
    <property type="molecule type" value="Genomic_DNA"/>
</dbReference>
<comment type="caution">
    <text evidence="1">The sequence shown here is derived from an EMBL/GenBank/DDBJ whole genome shotgun (WGS) entry which is preliminary data.</text>
</comment>
<accession>A0AAP0EW41</accession>
<proteinExistence type="predicted"/>
<evidence type="ECO:0000313" key="1">
    <source>
        <dbReference type="EMBL" id="KAK9100761.1"/>
    </source>
</evidence>
<protein>
    <submittedName>
        <fullName evidence="1">Uncharacterized protein</fullName>
    </submittedName>
</protein>
<dbReference type="Proteomes" id="UP001419268">
    <property type="component" value="Unassembled WGS sequence"/>
</dbReference>
<name>A0AAP0EW41_9MAGN</name>
<dbReference type="AlphaFoldDB" id="A0AAP0EW41"/>
<organism evidence="1 2">
    <name type="scientific">Stephania cephalantha</name>
    <dbReference type="NCBI Taxonomy" id="152367"/>
    <lineage>
        <taxon>Eukaryota</taxon>
        <taxon>Viridiplantae</taxon>
        <taxon>Streptophyta</taxon>
        <taxon>Embryophyta</taxon>
        <taxon>Tracheophyta</taxon>
        <taxon>Spermatophyta</taxon>
        <taxon>Magnoliopsida</taxon>
        <taxon>Ranunculales</taxon>
        <taxon>Menispermaceae</taxon>
        <taxon>Menispermoideae</taxon>
        <taxon>Cissampelideae</taxon>
        <taxon>Stephania</taxon>
    </lineage>
</organism>
<gene>
    <name evidence="1" type="ORF">Scep_024191</name>
</gene>
<evidence type="ECO:0000313" key="2">
    <source>
        <dbReference type="Proteomes" id="UP001419268"/>
    </source>
</evidence>
<reference evidence="1 2" key="1">
    <citation type="submission" date="2024-01" db="EMBL/GenBank/DDBJ databases">
        <title>Genome assemblies of Stephania.</title>
        <authorList>
            <person name="Yang L."/>
        </authorList>
    </citation>
    <scope>NUCLEOTIDE SEQUENCE [LARGE SCALE GENOMIC DNA]</scope>
    <source>
        <strain evidence="1">JXDWG</strain>
        <tissue evidence="1">Leaf</tissue>
    </source>
</reference>
<sequence>MHTHSFTRHQLINHILATNQIMAFSPSTLQAQVFDEKDNCSNLTLEVSAQLGTVTRLPIHPVSLVLLTRIDLLGALDSLTRLNKAAVLSYLFKV</sequence>